<protein>
    <submittedName>
        <fullName evidence="1">Uncharacterized protein</fullName>
    </submittedName>
</protein>
<proteinExistence type="predicted"/>
<sequence length="164" mass="17872">MENLTYVTYDPATGALTGAYIQAPHESHIGCMIEVTPEVHAEWVKYRANEARDGVELLLAESPALPEAVIVAMYEQAVDQHIDTGARAYGYMSILTAISYAEEPAVQRFQLEGQALRAWRSLCYAKCHEVLAAVKAGARAQPTVGQLLAEMPLIDLPPPESFAA</sequence>
<dbReference type="OrthoDB" id="8781600at2"/>
<dbReference type="AlphaFoldDB" id="A0A1I1VRN4"/>
<dbReference type="RefSeq" id="WP_091876822.1">
    <property type="nucleotide sequence ID" value="NZ_FOLD01000040.1"/>
</dbReference>
<reference evidence="2" key="1">
    <citation type="submission" date="2016-10" db="EMBL/GenBank/DDBJ databases">
        <authorList>
            <person name="Varghese N."/>
            <person name="Submissions S."/>
        </authorList>
    </citation>
    <scope>NUCLEOTIDE SEQUENCE [LARGE SCALE GENOMIC DNA]</scope>
    <source>
        <strain evidence="2">CGMCC 1.12041</strain>
    </source>
</reference>
<dbReference type="EMBL" id="FOLD01000040">
    <property type="protein sequence ID" value="SFD83190.1"/>
    <property type="molecule type" value="Genomic_DNA"/>
</dbReference>
<gene>
    <name evidence="1" type="ORF">SAMN05216204_1409</name>
</gene>
<keyword evidence="2" id="KW-1185">Reference proteome</keyword>
<accession>A0A1I1VRN4</accession>
<evidence type="ECO:0000313" key="1">
    <source>
        <dbReference type="EMBL" id="SFD83190.1"/>
    </source>
</evidence>
<organism evidence="1 2">
    <name type="scientific">Massilia yuzhufengensis</name>
    <dbReference type="NCBI Taxonomy" id="1164594"/>
    <lineage>
        <taxon>Bacteria</taxon>
        <taxon>Pseudomonadati</taxon>
        <taxon>Pseudomonadota</taxon>
        <taxon>Betaproteobacteria</taxon>
        <taxon>Burkholderiales</taxon>
        <taxon>Oxalobacteraceae</taxon>
        <taxon>Telluria group</taxon>
        <taxon>Massilia</taxon>
    </lineage>
</organism>
<dbReference type="Proteomes" id="UP000198639">
    <property type="component" value="Unassembled WGS sequence"/>
</dbReference>
<evidence type="ECO:0000313" key="2">
    <source>
        <dbReference type="Proteomes" id="UP000198639"/>
    </source>
</evidence>
<name>A0A1I1VRN4_9BURK</name>
<dbReference type="STRING" id="1164594.SAMN05216204_1409"/>